<proteinExistence type="predicted"/>
<evidence type="ECO:0000313" key="3">
    <source>
        <dbReference type="Proteomes" id="UP000482155"/>
    </source>
</evidence>
<organism evidence="2 3">
    <name type="scientific">Noviherbaspirillum galbum</name>
    <dbReference type="NCBI Taxonomy" id="2709383"/>
    <lineage>
        <taxon>Bacteria</taxon>
        <taxon>Pseudomonadati</taxon>
        <taxon>Pseudomonadota</taxon>
        <taxon>Betaproteobacteria</taxon>
        <taxon>Burkholderiales</taxon>
        <taxon>Oxalobacteraceae</taxon>
        <taxon>Noviherbaspirillum</taxon>
    </lineage>
</organism>
<reference evidence="2 3" key="1">
    <citation type="submission" date="2020-02" db="EMBL/GenBank/DDBJ databases">
        <authorList>
            <person name="Kim M.K."/>
        </authorList>
    </citation>
    <scope>NUCLEOTIDE SEQUENCE [LARGE SCALE GENOMIC DNA]</scope>
    <source>
        <strain evidence="2 3">17J57-3</strain>
    </source>
</reference>
<evidence type="ECO:0000256" key="1">
    <source>
        <dbReference type="SAM" id="MobiDB-lite"/>
    </source>
</evidence>
<dbReference type="RefSeq" id="WP_163960954.1">
    <property type="nucleotide sequence ID" value="NZ_JAAIVB010000012.1"/>
</dbReference>
<keyword evidence="3" id="KW-1185">Reference proteome</keyword>
<evidence type="ECO:0000313" key="2">
    <source>
        <dbReference type="EMBL" id="NEX60480.1"/>
    </source>
</evidence>
<name>A0A6B3SII1_9BURK</name>
<dbReference type="AlphaFoldDB" id="A0A6B3SII1"/>
<dbReference type="Proteomes" id="UP000482155">
    <property type="component" value="Unassembled WGS sequence"/>
</dbReference>
<protein>
    <submittedName>
        <fullName evidence="2">Uncharacterized protein</fullName>
    </submittedName>
</protein>
<accession>A0A6B3SII1</accession>
<feature type="region of interest" description="Disordered" evidence="1">
    <location>
        <begin position="74"/>
        <end position="97"/>
    </location>
</feature>
<sequence>MESGDNPMLVICISPGINDRWDVSEKGFEEPLASFYEKEDAYAYATALTRTRKNATVLLEDREGFSPLLLPQVQDDVSSGDEGARHDGHGWRRPGLA</sequence>
<dbReference type="EMBL" id="JAAIVB010000012">
    <property type="protein sequence ID" value="NEX60480.1"/>
    <property type="molecule type" value="Genomic_DNA"/>
</dbReference>
<gene>
    <name evidence="2" type="ORF">G3574_05275</name>
</gene>
<comment type="caution">
    <text evidence="2">The sequence shown here is derived from an EMBL/GenBank/DDBJ whole genome shotgun (WGS) entry which is preliminary data.</text>
</comment>